<dbReference type="InParanoid" id="Q025U2"/>
<organism evidence="2">
    <name type="scientific">Solibacter usitatus (strain Ellin6076)</name>
    <dbReference type="NCBI Taxonomy" id="234267"/>
    <lineage>
        <taxon>Bacteria</taxon>
        <taxon>Pseudomonadati</taxon>
        <taxon>Acidobacteriota</taxon>
        <taxon>Terriglobia</taxon>
        <taxon>Bryobacterales</taxon>
        <taxon>Solibacteraceae</taxon>
        <taxon>Candidatus Solibacter</taxon>
    </lineage>
</organism>
<dbReference type="KEGG" id="sus:Acid_2237"/>
<dbReference type="OrthoDB" id="9781311at2"/>
<reference evidence="2" key="1">
    <citation type="submission" date="2006-10" db="EMBL/GenBank/DDBJ databases">
        <title>Complete sequence of Solibacter usitatus Ellin6076.</title>
        <authorList>
            <consortium name="US DOE Joint Genome Institute"/>
            <person name="Copeland A."/>
            <person name="Lucas S."/>
            <person name="Lapidus A."/>
            <person name="Barry K."/>
            <person name="Detter J.C."/>
            <person name="Glavina del Rio T."/>
            <person name="Hammon N."/>
            <person name="Israni S."/>
            <person name="Dalin E."/>
            <person name="Tice H."/>
            <person name="Pitluck S."/>
            <person name="Thompson L.S."/>
            <person name="Brettin T."/>
            <person name="Bruce D."/>
            <person name="Han C."/>
            <person name="Tapia R."/>
            <person name="Gilna P."/>
            <person name="Schmutz J."/>
            <person name="Larimer F."/>
            <person name="Land M."/>
            <person name="Hauser L."/>
            <person name="Kyrpides N."/>
            <person name="Mikhailova N."/>
            <person name="Janssen P.H."/>
            <person name="Kuske C.R."/>
            <person name="Richardson P."/>
        </authorList>
    </citation>
    <scope>NUCLEOTIDE SEQUENCE</scope>
    <source>
        <strain evidence="2">Ellin6076</strain>
    </source>
</reference>
<dbReference type="Gene3D" id="3.40.50.10490">
    <property type="entry name" value="Glucose-6-phosphate isomerase like protein, domain 1"/>
    <property type="match status" value="1"/>
</dbReference>
<feature type="domain" description="SIS" evidence="1">
    <location>
        <begin position="26"/>
        <end position="186"/>
    </location>
</feature>
<dbReference type="STRING" id="234267.Acid_2237"/>
<dbReference type="GO" id="GO:1901135">
    <property type="term" value="P:carbohydrate derivative metabolic process"/>
    <property type="evidence" value="ECO:0007669"/>
    <property type="project" value="InterPro"/>
</dbReference>
<dbReference type="eggNOG" id="COG0279">
    <property type="taxonomic scope" value="Bacteria"/>
</dbReference>
<dbReference type="FunCoup" id="Q025U2">
    <property type="interactions" value="72"/>
</dbReference>
<dbReference type="InterPro" id="IPR035461">
    <property type="entry name" value="GmhA/DiaA"/>
</dbReference>
<dbReference type="EMBL" id="CP000473">
    <property type="protein sequence ID" value="ABJ83227.1"/>
    <property type="molecule type" value="Genomic_DNA"/>
</dbReference>
<dbReference type="AlphaFoldDB" id="Q025U2"/>
<dbReference type="InterPro" id="IPR001347">
    <property type="entry name" value="SIS_dom"/>
</dbReference>
<dbReference type="GO" id="GO:0097367">
    <property type="term" value="F:carbohydrate derivative binding"/>
    <property type="evidence" value="ECO:0007669"/>
    <property type="project" value="InterPro"/>
</dbReference>
<dbReference type="CDD" id="cd05006">
    <property type="entry name" value="SIS_GmhA"/>
    <property type="match status" value="1"/>
</dbReference>
<dbReference type="Pfam" id="PF13580">
    <property type="entry name" value="SIS_2"/>
    <property type="match status" value="1"/>
</dbReference>
<dbReference type="SUPFAM" id="SSF53697">
    <property type="entry name" value="SIS domain"/>
    <property type="match status" value="1"/>
</dbReference>
<dbReference type="PROSITE" id="PS51464">
    <property type="entry name" value="SIS"/>
    <property type="match status" value="1"/>
</dbReference>
<proteinExistence type="predicted"/>
<gene>
    <name evidence="2" type="ordered locus">Acid_2237</name>
</gene>
<accession>Q025U2</accession>
<evidence type="ECO:0000259" key="1">
    <source>
        <dbReference type="PROSITE" id="PS51464"/>
    </source>
</evidence>
<dbReference type="PANTHER" id="PTHR30390:SF8">
    <property type="entry name" value="SUGAR ISOMERASE (SIS)"/>
    <property type="match status" value="1"/>
</dbReference>
<dbReference type="GO" id="GO:0016853">
    <property type="term" value="F:isomerase activity"/>
    <property type="evidence" value="ECO:0007669"/>
    <property type="project" value="UniProtKB-KW"/>
</dbReference>
<protein>
    <submittedName>
        <fullName evidence="2">Sugar isomerase (SIS)</fullName>
    </submittedName>
</protein>
<sequence>MSFPQTYKADLLKAVDTIDLARVDEAIQILSQARDENRRIFVCGNGGSASTASHFVCDMVKGASFNRASRFRIMALTDSLPTITAYSNDVSYECVFVEQLKNFAEPGDVLIAISGSGNSPNVLRAVEYANSLGCRTIALSGRDGGRLAPLAGLNIQVAHPHMGRIEDGHMVVMHMICYYFMDHEKVNQEKLAG</sequence>
<dbReference type="PANTHER" id="PTHR30390">
    <property type="entry name" value="SEDOHEPTULOSE 7-PHOSPHATE ISOMERASE / DNAA INITIATOR-ASSOCIATING FACTOR FOR REPLICATION INITIATION"/>
    <property type="match status" value="1"/>
</dbReference>
<name>Q025U2_SOLUE</name>
<dbReference type="HOGENOM" id="CLU_080999_1_1_0"/>
<dbReference type="InterPro" id="IPR046348">
    <property type="entry name" value="SIS_dom_sf"/>
</dbReference>
<dbReference type="InterPro" id="IPR050099">
    <property type="entry name" value="SIS_GmhA/DiaA_subfam"/>
</dbReference>
<keyword evidence="2" id="KW-0413">Isomerase</keyword>
<evidence type="ECO:0000313" key="2">
    <source>
        <dbReference type="EMBL" id="ABJ83227.1"/>
    </source>
</evidence>